<dbReference type="KEGG" id="mpri:MP3633_0295"/>
<reference evidence="1 2" key="1">
    <citation type="submission" date="2020-06" db="EMBL/GenBank/DDBJ databases">
        <authorList>
            <person name="Voronona O.L."/>
            <person name="Aksenova E.I."/>
            <person name="Kunda M.S."/>
            <person name="Semenov A.N."/>
            <person name="Ryzhova N."/>
        </authorList>
    </citation>
    <scope>NUCLEOTIDE SEQUENCE [LARGE SCALE GENOMIC DNA]</scope>
    <source>
        <strain evidence="1 2">MPKMM3633</strain>
    </source>
</reference>
<dbReference type="EMBL" id="CP054301">
    <property type="protein sequence ID" value="QKK79033.1"/>
    <property type="molecule type" value="Genomic_DNA"/>
</dbReference>
<evidence type="ECO:0000313" key="1">
    <source>
        <dbReference type="EMBL" id="QKK79033.1"/>
    </source>
</evidence>
<accession>A0A859CS71</accession>
<sequence length="44" mass="5206">MVNCLSQLNRFNKEYEVASNPPFKVVDRDKVDIRSNKQYVIVFT</sequence>
<dbReference type="Proteomes" id="UP000509371">
    <property type="component" value="Chromosome"/>
</dbReference>
<name>A0A859CS71_9GAMM</name>
<gene>
    <name evidence="1" type="ORF">MP3633_0295</name>
</gene>
<dbReference type="AlphaFoldDB" id="A0A859CS71"/>
<organism evidence="1 2">
    <name type="scientific">Marinomonas primoryensis</name>
    <dbReference type="NCBI Taxonomy" id="178399"/>
    <lineage>
        <taxon>Bacteria</taxon>
        <taxon>Pseudomonadati</taxon>
        <taxon>Pseudomonadota</taxon>
        <taxon>Gammaproteobacteria</taxon>
        <taxon>Oceanospirillales</taxon>
        <taxon>Oceanospirillaceae</taxon>
        <taxon>Marinomonas</taxon>
    </lineage>
</organism>
<proteinExistence type="predicted"/>
<evidence type="ECO:0000313" key="2">
    <source>
        <dbReference type="Proteomes" id="UP000509371"/>
    </source>
</evidence>
<protein>
    <submittedName>
        <fullName evidence="1">Uncharacterized protein</fullName>
    </submittedName>
</protein>